<protein>
    <submittedName>
        <fullName evidence="1">Extracellular solute-binding protein</fullName>
    </submittedName>
</protein>
<dbReference type="Proteomes" id="UP001165962">
    <property type="component" value="Unassembled WGS sequence"/>
</dbReference>
<comment type="caution">
    <text evidence="1">The sequence shown here is derived from an EMBL/GenBank/DDBJ whole genome shotgun (WGS) entry which is preliminary data.</text>
</comment>
<dbReference type="SUPFAM" id="SSF53850">
    <property type="entry name" value="Periplasmic binding protein-like II"/>
    <property type="match status" value="1"/>
</dbReference>
<dbReference type="EMBL" id="JAAOIW010000010">
    <property type="protein sequence ID" value="NHN32882.1"/>
    <property type="molecule type" value="Genomic_DNA"/>
</dbReference>
<accession>A0ABX0J9R0</accession>
<gene>
    <name evidence="1" type="ORF">G9U52_24010</name>
</gene>
<name>A0ABX0J9R0_9BACL</name>
<keyword evidence="2" id="KW-1185">Reference proteome</keyword>
<sequence length="511" mass="58898">MNLASSKRRLLSGLVVAVVHFGISGCSEIWNPAMQETVGIKNMPNSDQLENEELPSEFFTLHALSNTPREAPDLNNHFWTKIKDLFKVQLNAEFVPLDGYDTKVRLVLASGDLPEAMVINTLDDSVFNKAVKQGLFWDLEELAGDFTDFPNLQRSIPDAVWKYTRIEGKSYIIPRIRPILDAGIHWRPDIFGKLELPQPKTLDAYISGLKQVVDANPLKGYIGLHFEESFFNAFGGFEASYNNEGGLVHKYLTDNYTEFIRWYRHVYSLGLMSKEFAVLKGSDKENMFRSDKSLTYIRNMYHSYTYEQDLKRVDTSYKTGVITYLNGPLGHTGEYGTGFTGGFVISKKVPKEKATRILQMYDQAMAPEVTQLLLRGFEGLHYQIVNGERIPLELAKKEMSNAVMQIFPNSEDEWQKVINNAAPQEWNEQMKKNAETLYDAHYAIDPFRVIRSETWLREWPKAQDDYISIRTQAIMGIISMNDYESYVQRLREQPVYKQAFQEFAESYRLMF</sequence>
<evidence type="ECO:0000313" key="1">
    <source>
        <dbReference type="EMBL" id="NHN32882.1"/>
    </source>
</evidence>
<reference evidence="1" key="1">
    <citation type="submission" date="2020-03" db="EMBL/GenBank/DDBJ databases">
        <title>Draft sequencing of Paenibacilllus sp. S3N08.</title>
        <authorList>
            <person name="Kim D.-U."/>
        </authorList>
    </citation>
    <scope>NUCLEOTIDE SEQUENCE</scope>
    <source>
        <strain evidence="1">S3N08</strain>
    </source>
</reference>
<dbReference type="PROSITE" id="PS51257">
    <property type="entry name" value="PROKAR_LIPOPROTEIN"/>
    <property type="match status" value="1"/>
</dbReference>
<dbReference type="InterPro" id="IPR006059">
    <property type="entry name" value="SBP"/>
</dbReference>
<dbReference type="Pfam" id="PF01547">
    <property type="entry name" value="SBP_bac_1"/>
    <property type="match status" value="1"/>
</dbReference>
<proteinExistence type="predicted"/>
<evidence type="ECO:0000313" key="2">
    <source>
        <dbReference type="Proteomes" id="UP001165962"/>
    </source>
</evidence>
<dbReference type="Gene3D" id="3.40.190.10">
    <property type="entry name" value="Periplasmic binding protein-like II"/>
    <property type="match status" value="2"/>
</dbReference>
<organism evidence="1 2">
    <name type="scientific">Paenibacillus agricola</name>
    <dbReference type="NCBI Taxonomy" id="2716264"/>
    <lineage>
        <taxon>Bacteria</taxon>
        <taxon>Bacillati</taxon>
        <taxon>Bacillota</taxon>
        <taxon>Bacilli</taxon>
        <taxon>Bacillales</taxon>
        <taxon>Paenibacillaceae</taxon>
        <taxon>Paenibacillus</taxon>
    </lineage>
</organism>